<evidence type="ECO:0000259" key="11">
    <source>
        <dbReference type="PROSITE" id="PS51851"/>
    </source>
</evidence>
<dbReference type="GO" id="GO:0016853">
    <property type="term" value="F:isomerase activity"/>
    <property type="evidence" value="ECO:0007669"/>
    <property type="project" value="UniProtKB-KW"/>
</dbReference>
<dbReference type="EMBL" id="VBPB01000229">
    <property type="protein sequence ID" value="TMQ70387.1"/>
    <property type="molecule type" value="Genomic_DNA"/>
</dbReference>
<dbReference type="SUPFAM" id="SSF48179">
    <property type="entry name" value="6-phosphogluconate dehydrogenase C-terminal domain-like"/>
    <property type="match status" value="1"/>
</dbReference>
<feature type="domain" description="KARI C-terminal knotted" evidence="11">
    <location>
        <begin position="172"/>
        <end position="317"/>
    </location>
</feature>
<evidence type="ECO:0000256" key="5">
    <source>
        <dbReference type="ARBA" id="ARBA00023002"/>
    </source>
</evidence>
<dbReference type="InterPro" id="IPR000506">
    <property type="entry name" value="KARI_C"/>
</dbReference>
<dbReference type="NCBIfam" id="NF004017">
    <property type="entry name" value="PRK05479.1"/>
    <property type="match status" value="1"/>
</dbReference>
<accession>A0A538U3C2</accession>
<feature type="binding site" evidence="8">
    <location>
        <position position="180"/>
    </location>
    <ligand>
        <name>Mg(2+)</name>
        <dbReference type="ChEBI" id="CHEBI:18420"/>
        <label>1</label>
    </ligand>
</feature>
<keyword evidence="12" id="KW-0413">Isomerase</keyword>
<evidence type="ECO:0000256" key="1">
    <source>
        <dbReference type="ARBA" id="ARBA00004864"/>
    </source>
</evidence>
<dbReference type="PROSITE" id="PS51850">
    <property type="entry name" value="KARI_N"/>
    <property type="match status" value="1"/>
</dbReference>
<dbReference type="GO" id="GO:0009097">
    <property type="term" value="P:isoleucine biosynthetic process"/>
    <property type="evidence" value="ECO:0007669"/>
    <property type="project" value="UniProtKB-UniRule"/>
</dbReference>
<keyword evidence="5 8" id="KW-0560">Oxidoreductase</keyword>
<reference evidence="12 13" key="1">
    <citation type="journal article" date="2019" name="Nat. Microbiol.">
        <title>Mediterranean grassland soil C-N compound turnover is dependent on rainfall and depth, and is mediated by genomically divergent microorganisms.</title>
        <authorList>
            <person name="Diamond S."/>
            <person name="Andeer P.F."/>
            <person name="Li Z."/>
            <person name="Crits-Christoph A."/>
            <person name="Burstein D."/>
            <person name="Anantharaman K."/>
            <person name="Lane K.R."/>
            <person name="Thomas B.C."/>
            <person name="Pan C."/>
            <person name="Northen T.R."/>
            <person name="Banfield J.F."/>
        </authorList>
    </citation>
    <scope>NUCLEOTIDE SEQUENCE [LARGE SCALE GENOMIC DNA]</scope>
    <source>
        <strain evidence="12">WS_11</strain>
    </source>
</reference>
<keyword evidence="8" id="KW-0479">Metal-binding</keyword>
<evidence type="ECO:0000313" key="12">
    <source>
        <dbReference type="EMBL" id="TMQ70387.1"/>
    </source>
</evidence>
<dbReference type="Pfam" id="PF01450">
    <property type="entry name" value="KARI_C"/>
    <property type="match status" value="1"/>
</dbReference>
<organism evidence="12 13">
    <name type="scientific">Eiseniibacteriota bacterium</name>
    <dbReference type="NCBI Taxonomy" id="2212470"/>
    <lineage>
        <taxon>Bacteria</taxon>
        <taxon>Candidatus Eiseniibacteriota</taxon>
    </lineage>
</organism>
<evidence type="ECO:0000256" key="7">
    <source>
        <dbReference type="NCBIfam" id="TIGR00465"/>
    </source>
</evidence>
<name>A0A538U3C2_UNCEI</name>
<feature type="domain" description="KARI N-terminal Rossmann" evidence="10">
    <location>
        <begin position="1"/>
        <end position="171"/>
    </location>
</feature>
<dbReference type="PANTHER" id="PTHR21371">
    <property type="entry name" value="KETOL-ACID REDUCTOISOMERASE, MITOCHONDRIAL"/>
    <property type="match status" value="1"/>
</dbReference>
<dbReference type="PROSITE" id="PS51851">
    <property type="entry name" value="KARI_C"/>
    <property type="match status" value="1"/>
</dbReference>
<comment type="caution">
    <text evidence="8">Lacks conserved residue(s) required for the propagation of feature annotation.</text>
</comment>
<evidence type="ECO:0000256" key="6">
    <source>
        <dbReference type="ARBA" id="ARBA00023304"/>
    </source>
</evidence>
<dbReference type="UniPathway" id="UPA00049">
    <property type="reaction ID" value="UER00060"/>
</dbReference>
<dbReference type="EC" id="1.1.1.86" evidence="7"/>
<evidence type="ECO:0000256" key="4">
    <source>
        <dbReference type="ARBA" id="ARBA00022605"/>
    </source>
</evidence>
<comment type="pathway">
    <text evidence="2">Amino-acid biosynthesis; L-isoleucine biosynthesis; L-isoleucine from 2-oxobutanoate: step 2/4.</text>
</comment>
<dbReference type="InterPro" id="IPR013116">
    <property type="entry name" value="KARI_N"/>
</dbReference>
<feature type="binding site" evidence="8">
    <location>
        <position position="184"/>
    </location>
    <ligand>
        <name>Mg(2+)</name>
        <dbReference type="ChEBI" id="CHEBI:18420"/>
        <label>1</label>
    </ligand>
</feature>
<evidence type="ECO:0000256" key="9">
    <source>
        <dbReference type="SAM" id="MobiDB-lite"/>
    </source>
</evidence>
<proteinExistence type="inferred from homology"/>
<keyword evidence="6 8" id="KW-0100">Branched-chain amino acid biosynthesis</keyword>
<keyword evidence="4 8" id="KW-0028">Amino-acid biosynthesis</keyword>
<feature type="region of interest" description="Disordered" evidence="9">
    <location>
        <begin position="300"/>
        <end position="331"/>
    </location>
</feature>
<protein>
    <recommendedName>
        <fullName evidence="7">Ketol-acid reductoisomerase</fullName>
        <ecNumber evidence="7">1.1.1.86</ecNumber>
    </recommendedName>
</protein>
<gene>
    <name evidence="12" type="primary">ilvC</name>
    <name evidence="12" type="ORF">E6K81_12730</name>
</gene>
<keyword evidence="8" id="KW-0460">Magnesium</keyword>
<dbReference type="GO" id="GO:0046872">
    <property type="term" value="F:metal ion binding"/>
    <property type="evidence" value="ECO:0007669"/>
    <property type="project" value="UniProtKB-UniRule"/>
</dbReference>
<dbReference type="UniPathway" id="UPA00047">
    <property type="reaction ID" value="UER00056"/>
</dbReference>
<evidence type="ECO:0000259" key="10">
    <source>
        <dbReference type="PROSITE" id="PS51850"/>
    </source>
</evidence>
<dbReference type="InterPro" id="IPR008927">
    <property type="entry name" value="6-PGluconate_DH-like_C_sf"/>
</dbReference>
<dbReference type="Gene3D" id="3.40.50.720">
    <property type="entry name" value="NAD(P)-binding Rossmann-like Domain"/>
    <property type="match status" value="1"/>
</dbReference>
<dbReference type="GO" id="GO:0004455">
    <property type="term" value="F:ketol-acid reductoisomerase activity"/>
    <property type="evidence" value="ECO:0007669"/>
    <property type="project" value="UniProtKB-UniRule"/>
</dbReference>
<comment type="similarity">
    <text evidence="3 8">Belongs to the ketol-acid reductoisomerase family.</text>
</comment>
<dbReference type="Gene3D" id="6.10.240.10">
    <property type="match status" value="1"/>
</dbReference>
<dbReference type="InterPro" id="IPR013023">
    <property type="entry name" value="KARI"/>
</dbReference>
<sequence length="331" mass="34545">MTDPLGGATVAVLGFGNQGEAQALNLRDAGVAVIVGARPGGRGEARARAAGFEAFPLAEAARRAGVCAVLLPDEVTPGAWPAIAPALGDTVGLVFAHGFDLLYADLAFPARADVVLVSPTGPGRVLRELARRGEGLPAYLAVHRDGSGRAWELAEGYATGLGCHRARLWRTTVREETEVDLFGEQAVLCGGMNALVTAAFEVLVARGYSPEIAYLECVHQLKYLADLLHERGVAGLRQGISGTALYGDVTRGPRVVGAAARAGMEALLEEIRTGAFARAWAEEVARGRTTLDAAVARAANHPIEEARRRALGTGPGPDGSQGESRKALSKN</sequence>
<dbReference type="NCBIfam" id="TIGR00465">
    <property type="entry name" value="ilvC"/>
    <property type="match status" value="1"/>
</dbReference>
<dbReference type="InterPro" id="IPR036291">
    <property type="entry name" value="NAD(P)-bd_dom_sf"/>
</dbReference>
<dbReference type="PANTHER" id="PTHR21371:SF1">
    <property type="entry name" value="KETOL-ACID REDUCTOISOMERASE, MITOCHONDRIAL"/>
    <property type="match status" value="1"/>
</dbReference>
<evidence type="ECO:0000256" key="2">
    <source>
        <dbReference type="ARBA" id="ARBA00004885"/>
    </source>
</evidence>
<evidence type="ECO:0000313" key="13">
    <source>
        <dbReference type="Proteomes" id="UP000319771"/>
    </source>
</evidence>
<dbReference type="Proteomes" id="UP000319771">
    <property type="component" value="Unassembled WGS sequence"/>
</dbReference>
<evidence type="ECO:0000256" key="8">
    <source>
        <dbReference type="PROSITE-ProRule" id="PRU01198"/>
    </source>
</evidence>
<feature type="binding site" evidence="8">
    <location>
        <position position="180"/>
    </location>
    <ligand>
        <name>Mg(2+)</name>
        <dbReference type="ChEBI" id="CHEBI:18420"/>
        <label>2</label>
    </ligand>
</feature>
<dbReference type="GO" id="GO:0009099">
    <property type="term" value="P:L-valine biosynthetic process"/>
    <property type="evidence" value="ECO:0007669"/>
    <property type="project" value="UniProtKB-UniRule"/>
</dbReference>
<dbReference type="Pfam" id="PF07991">
    <property type="entry name" value="KARI_N"/>
    <property type="match status" value="1"/>
</dbReference>
<comment type="pathway">
    <text evidence="1">Amino-acid biosynthesis; L-valine biosynthesis; L-valine from pyruvate: step 2/4.</text>
</comment>
<comment type="caution">
    <text evidence="12">The sequence shown here is derived from an EMBL/GenBank/DDBJ whole genome shotgun (WGS) entry which is preliminary data.</text>
</comment>
<dbReference type="SUPFAM" id="SSF51735">
    <property type="entry name" value="NAD(P)-binding Rossmann-fold domains"/>
    <property type="match status" value="1"/>
</dbReference>
<dbReference type="AlphaFoldDB" id="A0A538U3C2"/>
<evidence type="ECO:0000256" key="3">
    <source>
        <dbReference type="ARBA" id="ARBA00010318"/>
    </source>
</evidence>